<organism evidence="3 4">
    <name type="scientific">Pseudidiomarina planktonica</name>
    <dbReference type="NCBI Taxonomy" id="1323738"/>
    <lineage>
        <taxon>Bacteria</taxon>
        <taxon>Pseudomonadati</taxon>
        <taxon>Pseudomonadota</taxon>
        <taxon>Gammaproteobacteria</taxon>
        <taxon>Alteromonadales</taxon>
        <taxon>Idiomarinaceae</taxon>
        <taxon>Pseudidiomarina</taxon>
    </lineage>
</organism>
<dbReference type="OrthoDB" id="9787658at2"/>
<evidence type="ECO:0000313" key="3">
    <source>
        <dbReference type="EMBL" id="SMQ80524.1"/>
    </source>
</evidence>
<dbReference type="RefSeq" id="WP_086435406.1">
    <property type="nucleotide sequence ID" value="NZ_FXWH01000003.1"/>
</dbReference>
<reference evidence="4" key="1">
    <citation type="submission" date="2017-04" db="EMBL/GenBank/DDBJ databases">
        <authorList>
            <person name="Varghese N."/>
            <person name="Submissions S."/>
        </authorList>
    </citation>
    <scope>NUCLEOTIDE SEQUENCE [LARGE SCALE GENOMIC DNA]</scope>
</reference>
<feature type="domain" description="AMP-dependent synthetase/ligase" evidence="1">
    <location>
        <begin position="117"/>
        <end position="268"/>
    </location>
</feature>
<accession>A0A1Y6G4G1</accession>
<dbReference type="EMBL" id="FXWH01000003">
    <property type="protein sequence ID" value="SMQ80524.1"/>
    <property type="molecule type" value="Genomic_DNA"/>
</dbReference>
<sequence>MSKMTLSAALVLDVIKALVADELKAIRQVGNHQLSPDSWNADTQITPTEQTSTAACDNALQVDSLEWLAMASRVMQFFQLNDSGYEDYLLRYKTLGGWAELVQTARADHSSDITLQTSGSTGSAQAVSHSFDSLSTEAHTFLQHFQLLLGQQPKRIIALTPCHHIYGFIFTVLLPALFPNEKQQVVRGLKAFSTVQGGKLQPGDIVIGVPHIWQQLQRSGVQFPDDVCAVTSTGPCPSEVAAGLKQQGLKHFIEIYGSTETAGIGIRASHTEPFELLPRWNREPDAADKDTLVDVTTNAKVTLGDHLHWLNQRQFLPQGRKDKAVQVAGTNVYPAQIEEHLCQHAEVEQARVRLMTANEGNRLKAFIVPKQQSTGAAGEHDQLLAKLQSWCQTLSAAAQPKHFSFGNQLPVNSMGKAADWPITSNIEEV</sequence>
<keyword evidence="4" id="KW-1185">Reference proteome</keyword>
<dbReference type="InterPro" id="IPR042099">
    <property type="entry name" value="ANL_N_sf"/>
</dbReference>
<evidence type="ECO:0000313" key="4">
    <source>
        <dbReference type="Proteomes" id="UP000194450"/>
    </source>
</evidence>
<dbReference type="Gene3D" id="3.30.300.30">
    <property type="match status" value="1"/>
</dbReference>
<dbReference type="Gene3D" id="3.40.50.12780">
    <property type="entry name" value="N-terminal domain of ligase-like"/>
    <property type="match status" value="1"/>
</dbReference>
<feature type="domain" description="AMP-binding enzyme C-terminal" evidence="2">
    <location>
        <begin position="336"/>
        <end position="416"/>
    </location>
</feature>
<dbReference type="InterPro" id="IPR025110">
    <property type="entry name" value="AMP-bd_C"/>
</dbReference>
<dbReference type="SUPFAM" id="SSF56801">
    <property type="entry name" value="Acetyl-CoA synthetase-like"/>
    <property type="match status" value="1"/>
</dbReference>
<dbReference type="InterPro" id="IPR000873">
    <property type="entry name" value="AMP-dep_synth/lig_dom"/>
</dbReference>
<dbReference type="Pfam" id="PF00501">
    <property type="entry name" value="AMP-binding"/>
    <property type="match status" value="1"/>
</dbReference>
<dbReference type="PANTHER" id="PTHR43767:SF10">
    <property type="entry name" value="SURFACTIN SYNTHASE SUBUNIT 1"/>
    <property type="match status" value="1"/>
</dbReference>
<dbReference type="Proteomes" id="UP000194450">
    <property type="component" value="Unassembled WGS sequence"/>
</dbReference>
<dbReference type="GO" id="GO:0016877">
    <property type="term" value="F:ligase activity, forming carbon-sulfur bonds"/>
    <property type="evidence" value="ECO:0007669"/>
    <property type="project" value="UniProtKB-ARBA"/>
</dbReference>
<dbReference type="Pfam" id="PF13193">
    <property type="entry name" value="AMP-binding_C"/>
    <property type="match status" value="1"/>
</dbReference>
<name>A0A1Y6G4G1_9GAMM</name>
<proteinExistence type="predicted"/>
<dbReference type="InterPro" id="IPR050237">
    <property type="entry name" value="ATP-dep_AMP-bd_enzyme"/>
</dbReference>
<protein>
    <submittedName>
        <fullName evidence="3">4-coumarate--CoA ligase, photoactive yellow protein activation family</fullName>
    </submittedName>
</protein>
<dbReference type="InterPro" id="IPR045851">
    <property type="entry name" value="AMP-bd_C_sf"/>
</dbReference>
<dbReference type="PANTHER" id="PTHR43767">
    <property type="entry name" value="LONG-CHAIN-FATTY-ACID--COA LIGASE"/>
    <property type="match status" value="1"/>
</dbReference>
<dbReference type="AlphaFoldDB" id="A0A1Y6G4G1"/>
<keyword evidence="3" id="KW-0436">Ligase</keyword>
<evidence type="ECO:0000259" key="1">
    <source>
        <dbReference type="Pfam" id="PF00501"/>
    </source>
</evidence>
<gene>
    <name evidence="3" type="ORF">SAMN06297229_2280</name>
</gene>
<evidence type="ECO:0000259" key="2">
    <source>
        <dbReference type="Pfam" id="PF13193"/>
    </source>
</evidence>